<evidence type="ECO:0000259" key="1">
    <source>
        <dbReference type="Pfam" id="PF03819"/>
    </source>
</evidence>
<dbReference type="PANTHER" id="PTHR42692">
    <property type="entry name" value="NUCLEOTIDE PYROPHOSPHOHYDROLASE"/>
    <property type="match status" value="1"/>
</dbReference>
<dbReference type="EMBL" id="BART01006107">
    <property type="protein sequence ID" value="GAG57894.1"/>
    <property type="molecule type" value="Genomic_DNA"/>
</dbReference>
<dbReference type="PANTHER" id="PTHR42692:SF1">
    <property type="entry name" value="NUCLEOTIDE PYROPHOSPHOHYDROLASE"/>
    <property type="match status" value="1"/>
</dbReference>
<sequence>MTKNISLQEFQKKIDDWIAHHGGYWPPLSMLSAIVEEIGELAKEINHLEGFKPKKSDNISSNLGGELADVMFALICLGNSYKIDISYELEAVIEKYTIRDSKRF</sequence>
<dbReference type="SUPFAM" id="SSF101386">
    <property type="entry name" value="all-alpha NTP pyrophosphatases"/>
    <property type="match status" value="1"/>
</dbReference>
<dbReference type="InterPro" id="IPR047046">
    <property type="entry name" value="YpjD/YvdC"/>
</dbReference>
<reference evidence="2" key="1">
    <citation type="journal article" date="2014" name="Front. Microbiol.">
        <title>High frequency of phylogenetically diverse reductive dehalogenase-homologous genes in deep subseafloor sedimentary metagenomes.</title>
        <authorList>
            <person name="Kawai M."/>
            <person name="Futagami T."/>
            <person name="Toyoda A."/>
            <person name="Takaki Y."/>
            <person name="Nishi S."/>
            <person name="Hori S."/>
            <person name="Arai W."/>
            <person name="Tsubouchi T."/>
            <person name="Morono Y."/>
            <person name="Uchiyama I."/>
            <person name="Ito T."/>
            <person name="Fujiyama A."/>
            <person name="Inagaki F."/>
            <person name="Takami H."/>
        </authorList>
    </citation>
    <scope>NUCLEOTIDE SEQUENCE</scope>
    <source>
        <strain evidence="2">Expedition CK06-06</strain>
    </source>
</reference>
<dbReference type="CDD" id="cd11531">
    <property type="entry name" value="NTP-PPase_BsYpjD"/>
    <property type="match status" value="1"/>
</dbReference>
<name>X0YNN2_9ZZZZ</name>
<dbReference type="InterPro" id="IPR012359">
    <property type="entry name" value="MazG-related_YpjD"/>
</dbReference>
<protein>
    <recommendedName>
        <fullName evidence="1">NTP pyrophosphohydrolase MazG-like domain-containing protein</fullName>
    </recommendedName>
</protein>
<gene>
    <name evidence="2" type="ORF">S01H4_13894</name>
</gene>
<accession>X0YNN2</accession>
<dbReference type="Pfam" id="PF03819">
    <property type="entry name" value="MazG"/>
    <property type="match status" value="1"/>
</dbReference>
<dbReference type="Gene3D" id="1.10.287.1080">
    <property type="entry name" value="MazG-like"/>
    <property type="match status" value="1"/>
</dbReference>
<proteinExistence type="predicted"/>
<organism evidence="2">
    <name type="scientific">marine sediment metagenome</name>
    <dbReference type="NCBI Taxonomy" id="412755"/>
    <lineage>
        <taxon>unclassified sequences</taxon>
        <taxon>metagenomes</taxon>
        <taxon>ecological metagenomes</taxon>
    </lineage>
</organism>
<dbReference type="InterPro" id="IPR004518">
    <property type="entry name" value="MazG-like_dom"/>
</dbReference>
<feature type="domain" description="NTP pyrophosphohydrolase MazG-like" evidence="1">
    <location>
        <begin position="27"/>
        <end position="104"/>
    </location>
</feature>
<evidence type="ECO:0000313" key="2">
    <source>
        <dbReference type="EMBL" id="GAG57894.1"/>
    </source>
</evidence>
<dbReference type="AlphaFoldDB" id="X0YNN2"/>
<comment type="caution">
    <text evidence="2">The sequence shown here is derived from an EMBL/GenBank/DDBJ whole genome shotgun (WGS) entry which is preliminary data.</text>
</comment>
<dbReference type="PIRSF" id="PIRSF029904">
    <property type="entry name" value="UCP029904_pph"/>
    <property type="match status" value="1"/>
</dbReference>